<keyword evidence="1" id="KW-0812">Transmembrane</keyword>
<proteinExistence type="predicted"/>
<evidence type="ECO:0000313" key="2">
    <source>
        <dbReference type="EMBL" id="CAA6800283.1"/>
    </source>
</evidence>
<name>A0A6S6RWF7_9BACT</name>
<gene>
    <name evidence="2" type="ORF">HELGO_WM10670</name>
</gene>
<dbReference type="EMBL" id="CACVAW010000002">
    <property type="protein sequence ID" value="CAA6800283.1"/>
    <property type="molecule type" value="Genomic_DNA"/>
</dbReference>
<dbReference type="AlphaFoldDB" id="A0A6S6RWF7"/>
<feature type="transmembrane region" description="Helical" evidence="1">
    <location>
        <begin position="12"/>
        <end position="30"/>
    </location>
</feature>
<keyword evidence="1" id="KW-1133">Transmembrane helix</keyword>
<sequence>MYKLEFKGLKFLLFCLVFGVAGIIIYMTFFKEKSPKKINQPKTIIQSPIDIQSPQAIKLQNVANIKDNNILDSFWQKYGEPKIIDLTSTLKEKYSNIEYAGVWTNTIKFNNTEFNMVASEYQEMKNAEFEIIKMINKDLIENNLISKYDIIRVNEKTDFGVYEGDIPIGSIQIKKYDDYVTNIKVIFSYIKADLGKIDDIPEPKVIKEAPITNINEVSSSKYPEHFERLKEFEPVLIEDYTLRAQDLYPNKNILKAVNYSKEINYDKFWSDFTAQEKQDFIEKKDRLIRIFSVSAKRNGVDFNLDGYEEGLFGGVWRVKEDGVELKNATLYIAEDTQKKPPALRFRILYITVGE</sequence>
<keyword evidence="1" id="KW-0472">Membrane</keyword>
<evidence type="ECO:0000256" key="1">
    <source>
        <dbReference type="SAM" id="Phobius"/>
    </source>
</evidence>
<protein>
    <submittedName>
        <fullName evidence="2">Uncharacterized protein</fullName>
    </submittedName>
</protein>
<accession>A0A6S6RWF7</accession>
<organism evidence="2">
    <name type="scientific">uncultured Campylobacterales bacterium</name>
    <dbReference type="NCBI Taxonomy" id="352960"/>
    <lineage>
        <taxon>Bacteria</taxon>
        <taxon>Pseudomonadati</taxon>
        <taxon>Campylobacterota</taxon>
        <taxon>Epsilonproteobacteria</taxon>
        <taxon>Campylobacterales</taxon>
        <taxon>environmental samples</taxon>
    </lineage>
</organism>
<reference evidence="2" key="1">
    <citation type="submission" date="2020-01" db="EMBL/GenBank/DDBJ databases">
        <authorList>
            <person name="Meier V. D."/>
            <person name="Meier V D."/>
        </authorList>
    </citation>
    <scope>NUCLEOTIDE SEQUENCE</scope>
    <source>
        <strain evidence="2">HLG_WM_MAG_12</strain>
    </source>
</reference>